<dbReference type="PANTHER" id="PTHR45712">
    <property type="entry name" value="AGAP008170-PA"/>
    <property type="match status" value="1"/>
</dbReference>
<dbReference type="InterPro" id="IPR001611">
    <property type="entry name" value="Leu-rich_rpt"/>
</dbReference>
<dbReference type="SUPFAM" id="SSF52058">
    <property type="entry name" value="L domain-like"/>
    <property type="match status" value="2"/>
</dbReference>
<comment type="subcellular location">
    <subcellularLocation>
        <location evidence="7">Secreted</location>
        <location evidence="7">Extracellular space</location>
        <location evidence="7">Extracellular matrix</location>
    </subcellularLocation>
</comment>
<feature type="domain" description="LRRNT" evidence="9">
    <location>
        <begin position="320"/>
        <end position="352"/>
    </location>
</feature>
<evidence type="ECO:0000313" key="11">
    <source>
        <dbReference type="Proteomes" id="UP000579812"/>
    </source>
</evidence>
<dbReference type="PROSITE" id="PS51450">
    <property type="entry name" value="LRR"/>
    <property type="match status" value="2"/>
</dbReference>
<dbReference type="InterPro" id="IPR032675">
    <property type="entry name" value="LRR_dom_sf"/>
</dbReference>
<keyword evidence="4" id="KW-0677">Repeat</keyword>
<dbReference type="InterPro" id="IPR003591">
    <property type="entry name" value="Leu-rich_rpt_typical-subtyp"/>
</dbReference>
<keyword evidence="2" id="KW-0433">Leucine-rich repeat</keyword>
<keyword evidence="3 7" id="KW-0732">Signal</keyword>
<comment type="function">
    <text evidence="7">May affect the rate of fibrils formation.</text>
</comment>
<dbReference type="Pfam" id="PF01462">
    <property type="entry name" value="LRRNT"/>
    <property type="match status" value="2"/>
</dbReference>
<evidence type="ECO:0000313" key="10">
    <source>
        <dbReference type="EMBL" id="KAF4114669.1"/>
    </source>
</evidence>
<proteinExistence type="inferred from homology"/>
<name>A0A7J6D5X6_9TELE</name>
<evidence type="ECO:0000259" key="9">
    <source>
        <dbReference type="SMART" id="SM00013"/>
    </source>
</evidence>
<dbReference type="EMBL" id="JAAMOB010000004">
    <property type="protein sequence ID" value="KAF4114669.1"/>
    <property type="molecule type" value="Genomic_DNA"/>
</dbReference>
<feature type="chain" id="PRO_5041442825" description="Decorin" evidence="7">
    <location>
        <begin position="18"/>
        <end position="1190"/>
    </location>
</feature>
<evidence type="ECO:0000256" key="5">
    <source>
        <dbReference type="ARBA" id="ARBA00022974"/>
    </source>
</evidence>
<dbReference type="Proteomes" id="UP000579812">
    <property type="component" value="Unassembled WGS sequence"/>
</dbReference>
<evidence type="ECO:0000256" key="2">
    <source>
        <dbReference type="ARBA" id="ARBA00022614"/>
    </source>
</evidence>
<feature type="compositionally biased region" description="Basic and acidic residues" evidence="8">
    <location>
        <begin position="90"/>
        <end position="112"/>
    </location>
</feature>
<sequence length="1190" mass="132169">MKPLMLLFWIFAVPVHTIVLQPSVNVTVMQNVSAEGDLWAERKLDRLMEALNTEEEKRSEEEVTMQEAEEETDTGEEHGMKKTKRVKQTRGTDVKSKEVVEKEEQQEQNVDEHDMSDVILTKPILTAQNTSHSQEIEGDLPPTVNQKATPPTMATASQPVLNLHTKSVTVPSSFPSTSQGPATTTETLPIITTKLHTVNSTAEATGATLLVNESSTNDDLRVELHVMNSSKLHPLEEVSVDAAAMAARAGPTAKAPTFIVKSKHKPKDNMTLKAKKKKVLKVKAKKTKVPKKAKKVKKFKRERKLKPTTPSYFPYFEDHYCPSECSCYGRVVQCSDKHLDKIPYGIPYNSRYILLMNNHINSIQLKLLSEYDSMEFLVLSNNHLTDETIEGSFDGIKSLKRLYIERNLLQSIPNDLPVTLEELRLDGNQVNAMSNTAFGRCPNLLILSLSNNSLGNKSSTIPPGVLLPLGKLRTLTLSYNQLASVPLQLPISLRELYLRGNRIERLQGDMFWGEAELQVLDLSVNRLTDKGLGKAALLNASRLESLNLEGNLLKQVPLHLPRSIKTLNLERNFISSIGKDAFISMPQLEHLGLARNKITKVALGAFRVLPLLHQLDMSHNALQQVPRQLPLWLHSATFSHNEIRVIPRDAFCWGQGNESPLSRLVRVHLEYNFIDLGNLDTLAFRCLRGFQLFSGSRGSRGSGFSALLRRGLVCTLPAGSTGGVKDKLMEQLEPALIPLTKQEEKSDLKRDIGKSSLLARYSELSPGQMAEGDDEQASTQRSALGLPRCTSAPALSGFADLRLQLYKLLYVQASISNMKSACLSLLLVSVCWALPFRQSGFMDFMMEDEPGSGSPMPPVRKPPVQTPPPLLPDGPDGPDGHFCPFRCQCHLRVTQCSDLGLKNVPEKIPLDTTLLDLQNNKITEIRENDFKGLKGLQTLILVNNKITMIHAKAFSSLVNLERLYLSKNLLKDVPANIPKSLQELRIHENQINKIKKSSFAGMANVIVMELGSNPLSSSGVDNGAFADLKRVSYIRIADTNITSIPKGLPGSLFELHLDGNKITKVTADNLKGLKNLSKLGLSHNEISVVENGSLANMPHLRELHLDNNMLTSVPSGLPEHKYIQVIYLHANKIAAVGTEDFCPPGYNTKKAMYSGISLFSNPVPYWEVQPITFRCVFDRSAIQLGNYRKK</sequence>
<gene>
    <name evidence="10" type="ORF">G5714_004892</name>
</gene>
<feature type="signal peptide" evidence="7">
    <location>
        <begin position="1"/>
        <end position="17"/>
    </location>
</feature>
<dbReference type="Pfam" id="PF13855">
    <property type="entry name" value="LRR_8"/>
    <property type="match status" value="6"/>
</dbReference>
<keyword evidence="7" id="KW-0964">Secreted</keyword>
<dbReference type="PANTHER" id="PTHR45712:SF14">
    <property type="entry name" value="DECORIN"/>
    <property type="match status" value="1"/>
</dbReference>
<dbReference type="GO" id="GO:0005615">
    <property type="term" value="C:extracellular space"/>
    <property type="evidence" value="ECO:0007669"/>
    <property type="project" value="TreeGrafter"/>
</dbReference>
<dbReference type="InterPro" id="IPR050333">
    <property type="entry name" value="SLRP"/>
</dbReference>
<feature type="compositionally biased region" description="Pro residues" evidence="8">
    <location>
        <begin position="855"/>
        <end position="872"/>
    </location>
</feature>
<evidence type="ECO:0000256" key="8">
    <source>
        <dbReference type="SAM" id="MobiDB-lite"/>
    </source>
</evidence>
<dbReference type="SMART" id="SM00364">
    <property type="entry name" value="LRR_BAC"/>
    <property type="match status" value="7"/>
</dbReference>
<evidence type="ECO:0000256" key="6">
    <source>
        <dbReference type="ARBA" id="ARBA00023180"/>
    </source>
</evidence>
<dbReference type="SMART" id="SM00013">
    <property type="entry name" value="LRRNT"/>
    <property type="match status" value="2"/>
</dbReference>
<feature type="domain" description="LRRNT" evidence="9">
    <location>
        <begin position="882"/>
        <end position="914"/>
    </location>
</feature>
<dbReference type="SMART" id="SM00369">
    <property type="entry name" value="LRR_TYP"/>
    <property type="match status" value="14"/>
</dbReference>
<accession>A0A7J6D5X6</accession>
<feature type="region of interest" description="Disordered" evidence="8">
    <location>
        <begin position="848"/>
        <end position="872"/>
    </location>
</feature>
<organism evidence="10 11">
    <name type="scientific">Onychostoma macrolepis</name>
    <dbReference type="NCBI Taxonomy" id="369639"/>
    <lineage>
        <taxon>Eukaryota</taxon>
        <taxon>Metazoa</taxon>
        <taxon>Chordata</taxon>
        <taxon>Craniata</taxon>
        <taxon>Vertebrata</taxon>
        <taxon>Euteleostomi</taxon>
        <taxon>Actinopterygii</taxon>
        <taxon>Neopterygii</taxon>
        <taxon>Teleostei</taxon>
        <taxon>Ostariophysi</taxon>
        <taxon>Cypriniformes</taxon>
        <taxon>Cyprinidae</taxon>
        <taxon>Acrossocheilinae</taxon>
        <taxon>Onychostoma</taxon>
    </lineage>
</organism>
<dbReference type="InterPro" id="IPR000372">
    <property type="entry name" value="LRRNT"/>
</dbReference>
<evidence type="ECO:0000256" key="7">
    <source>
        <dbReference type="RuleBase" id="RU364097"/>
    </source>
</evidence>
<keyword evidence="6" id="KW-0325">Glycoprotein</keyword>
<evidence type="ECO:0000256" key="1">
    <source>
        <dbReference type="ARBA" id="ARBA00021503"/>
    </source>
</evidence>
<feature type="compositionally biased region" description="Acidic residues" evidence="8">
    <location>
        <begin position="62"/>
        <end position="74"/>
    </location>
</feature>
<comment type="caution">
    <text evidence="10">The sequence shown here is derived from an EMBL/GenBank/DDBJ whole genome shotgun (WGS) entry which is preliminary data.</text>
</comment>
<keyword evidence="5" id="KW-0654">Proteoglycan</keyword>
<reference evidence="10 11" key="1">
    <citation type="submission" date="2020-04" db="EMBL/GenBank/DDBJ databases">
        <title>Chromosome-level genome assembly of a cyprinid fish Onychostoma macrolepis by integration of Nanopore Sequencing, Bionano and Hi-C technology.</title>
        <authorList>
            <person name="Wang D."/>
        </authorList>
    </citation>
    <scope>NUCLEOTIDE SEQUENCE [LARGE SCALE GENOMIC DNA]</scope>
    <source>
        <strain evidence="10">SWU-2019</strain>
        <tissue evidence="10">Muscle</tissue>
    </source>
</reference>
<comment type="subunit">
    <text evidence="7">Binds to type I and type II collagen, fibronectin and TGF-beta. Forms a ternary complex with MFAP2 and ELN.</text>
</comment>
<evidence type="ECO:0000256" key="4">
    <source>
        <dbReference type="ARBA" id="ARBA00022737"/>
    </source>
</evidence>
<comment type="similarity">
    <text evidence="7">Belongs to the small leucine-rich proteoglycan (SLRP) family. SLRP class I subfamily.</text>
</comment>
<dbReference type="Gene3D" id="3.80.10.10">
    <property type="entry name" value="Ribonuclease Inhibitor"/>
    <property type="match status" value="3"/>
</dbReference>
<dbReference type="AlphaFoldDB" id="A0A7J6D5X6"/>
<feature type="region of interest" description="Disordered" evidence="8">
    <location>
        <begin position="53"/>
        <end position="112"/>
    </location>
</feature>
<keyword evidence="7" id="KW-0272">Extracellular matrix</keyword>
<keyword evidence="11" id="KW-1185">Reference proteome</keyword>
<protein>
    <recommendedName>
        <fullName evidence="1 7">Decorin</fullName>
    </recommendedName>
    <alternativeName>
        <fullName evidence="7">Bone proteoglycan II</fullName>
    </alternativeName>
</protein>
<dbReference type="FunFam" id="3.80.10.10:FF:000770">
    <property type="entry name" value="Uncharacterized protein"/>
    <property type="match status" value="1"/>
</dbReference>
<evidence type="ECO:0000256" key="3">
    <source>
        <dbReference type="ARBA" id="ARBA00022729"/>
    </source>
</evidence>
<dbReference type="SMART" id="SM00365">
    <property type="entry name" value="LRR_SD22"/>
    <property type="match status" value="5"/>
</dbReference>